<feature type="transmembrane region" description="Helical" evidence="2">
    <location>
        <begin position="262"/>
        <end position="283"/>
    </location>
</feature>
<feature type="transmembrane region" description="Helical" evidence="2">
    <location>
        <begin position="344"/>
        <end position="360"/>
    </location>
</feature>
<dbReference type="Proteomes" id="UP001210925">
    <property type="component" value="Unassembled WGS sequence"/>
</dbReference>
<sequence>MSSTIEKLLKQKNIGFFAGVCFLFNAASGPAVPYTASNFQSPGWLITIISYGLFTILAGFCNLFLVESMQAIPGNKHFQGNVEFSTLVNFYFGRNSHLLAQMVLYAALQSNAVQCLVLCAQSVDQFILNLFGRTCGLSMGFEWVCVSSANYTLSPSPFGRVLMLFTLGLIVTLILCIPLAFVDLDSNVTVTIGAAVLTLLVLAQWMQASIVNGLDGSRMPIYTPIDISYGQTMGTIMMNLGCATVIPSWVNIKAMHVNTQSVMWLTLSITAVFYIVIGIFFALGFDINSSNNSLSSLLSTGTPVVLCNISVALYSLTMLLPSVPVNFIVSYKNLVQNGVCGRKVATFLAVILPCLIAIPLQTRDYLFLFLTWTSLIFVSSANFILPFFIYFKCVKFREEFNLLSLRQLKLLSIIHDNAPEMTKVIELKTVALLQAPVPPTIVLTPPMSSNPENNHEIEIIPEDIIAPEIQQLLGTHSRKLKRGSVSSQGDMPREGTADFPYLDEYAKVTLMRTNTDYPVLHPNTFVDPRADISQSIETIGAEIPVKRMRTFSTVEDYSKVTVREPRKSAEEYPKLKDVKYLDATQEWINTDWFQDDVPDPETRDEHPIEEDLDIPLEVVNVQTNELSVPSVKSMRRTSSASGGSKLSECSSSLPRDPRFKAPPFRAVPKWIPIPPKVIASTLLCTTIVVSVGNIIFQLVFL</sequence>
<dbReference type="EMBL" id="JADGKB010000011">
    <property type="protein sequence ID" value="KAJ3260489.1"/>
    <property type="molecule type" value="Genomic_DNA"/>
</dbReference>
<evidence type="ECO:0000313" key="3">
    <source>
        <dbReference type="EMBL" id="KAJ3260489.1"/>
    </source>
</evidence>
<dbReference type="PANTHER" id="PTHR16189">
    <property type="entry name" value="TRANSMEMBRANE PROTEIN 104-RELATED"/>
    <property type="match status" value="1"/>
</dbReference>
<evidence type="ECO:0000256" key="1">
    <source>
        <dbReference type="SAM" id="MobiDB-lite"/>
    </source>
</evidence>
<feature type="transmembrane region" description="Helical" evidence="2">
    <location>
        <begin position="161"/>
        <end position="181"/>
    </location>
</feature>
<feature type="compositionally biased region" description="Low complexity" evidence="1">
    <location>
        <begin position="638"/>
        <end position="652"/>
    </location>
</feature>
<keyword evidence="2" id="KW-1133">Transmembrane helix</keyword>
<dbReference type="PANTHER" id="PTHR16189:SF3">
    <property type="entry name" value="AMINO ACID TRANSPORTER TRANSMEMBRANE DOMAIN-CONTAINING PROTEIN"/>
    <property type="match status" value="1"/>
</dbReference>
<proteinExistence type="predicted"/>
<organism evidence="3 4">
    <name type="scientific">Boothiomyces macroporosus</name>
    <dbReference type="NCBI Taxonomy" id="261099"/>
    <lineage>
        <taxon>Eukaryota</taxon>
        <taxon>Fungi</taxon>
        <taxon>Fungi incertae sedis</taxon>
        <taxon>Chytridiomycota</taxon>
        <taxon>Chytridiomycota incertae sedis</taxon>
        <taxon>Chytridiomycetes</taxon>
        <taxon>Rhizophydiales</taxon>
        <taxon>Terramycetaceae</taxon>
        <taxon>Boothiomyces</taxon>
    </lineage>
</organism>
<keyword evidence="2" id="KW-0472">Membrane</keyword>
<evidence type="ECO:0000256" key="2">
    <source>
        <dbReference type="SAM" id="Phobius"/>
    </source>
</evidence>
<feature type="transmembrane region" description="Helical" evidence="2">
    <location>
        <begin position="366"/>
        <end position="391"/>
    </location>
</feature>
<feature type="transmembrane region" description="Helical" evidence="2">
    <location>
        <begin position="677"/>
        <end position="700"/>
    </location>
</feature>
<dbReference type="AlphaFoldDB" id="A0AAD5YA80"/>
<protein>
    <recommendedName>
        <fullName evidence="5">Amino acid transporter transmembrane domain-containing protein</fullName>
    </recommendedName>
</protein>
<feature type="transmembrane region" description="Helical" evidence="2">
    <location>
        <begin position="44"/>
        <end position="66"/>
    </location>
</feature>
<evidence type="ECO:0008006" key="5">
    <source>
        <dbReference type="Google" id="ProtNLM"/>
    </source>
</evidence>
<name>A0AAD5YA80_9FUNG</name>
<feature type="region of interest" description="Disordered" evidence="1">
    <location>
        <begin position="631"/>
        <end position="654"/>
    </location>
</feature>
<reference evidence="3" key="1">
    <citation type="submission" date="2020-05" db="EMBL/GenBank/DDBJ databases">
        <title>Phylogenomic resolution of chytrid fungi.</title>
        <authorList>
            <person name="Stajich J.E."/>
            <person name="Amses K."/>
            <person name="Simmons R."/>
            <person name="Seto K."/>
            <person name="Myers J."/>
            <person name="Bonds A."/>
            <person name="Quandt C.A."/>
            <person name="Barry K."/>
            <person name="Liu P."/>
            <person name="Grigoriev I."/>
            <person name="Longcore J.E."/>
            <person name="James T.Y."/>
        </authorList>
    </citation>
    <scope>NUCLEOTIDE SEQUENCE</scope>
    <source>
        <strain evidence="3">PLAUS21</strain>
    </source>
</reference>
<keyword evidence="4" id="KW-1185">Reference proteome</keyword>
<comment type="caution">
    <text evidence="3">The sequence shown here is derived from an EMBL/GenBank/DDBJ whole genome shotgun (WGS) entry which is preliminary data.</text>
</comment>
<feature type="transmembrane region" description="Helical" evidence="2">
    <location>
        <begin position="188"/>
        <end position="207"/>
    </location>
</feature>
<evidence type="ECO:0000313" key="4">
    <source>
        <dbReference type="Proteomes" id="UP001210925"/>
    </source>
</evidence>
<keyword evidence="2" id="KW-0812">Transmembrane</keyword>
<feature type="transmembrane region" description="Helical" evidence="2">
    <location>
        <begin position="303"/>
        <end position="323"/>
    </location>
</feature>
<accession>A0AAD5YA80</accession>
<gene>
    <name evidence="3" type="ORF">HK103_000631</name>
</gene>